<keyword evidence="3" id="KW-0413">Isomerase</keyword>
<evidence type="ECO:0000256" key="1">
    <source>
        <dbReference type="ARBA" id="ARBA00022723"/>
    </source>
</evidence>
<dbReference type="GO" id="GO:0046872">
    <property type="term" value="F:metal ion binding"/>
    <property type="evidence" value="ECO:0007669"/>
    <property type="project" value="UniProtKB-KW"/>
</dbReference>
<name>A0A8E0IEL1_LACPA</name>
<dbReference type="InterPro" id="IPR051804">
    <property type="entry name" value="Carb_Metab_Reg_Kinase/Isom"/>
</dbReference>
<dbReference type="CDD" id="cd07010">
    <property type="entry name" value="cupin_PMI_type_I_N_bac"/>
    <property type="match status" value="1"/>
</dbReference>
<evidence type="ECO:0000256" key="2">
    <source>
        <dbReference type="ARBA" id="ARBA00022833"/>
    </source>
</evidence>
<dbReference type="GO" id="GO:0016853">
    <property type="term" value="F:isomerase activity"/>
    <property type="evidence" value="ECO:0007669"/>
    <property type="project" value="UniProtKB-KW"/>
</dbReference>
<dbReference type="InterPro" id="IPR014710">
    <property type="entry name" value="RmlC-like_jellyroll"/>
</dbReference>
<protein>
    <submittedName>
        <fullName evidence="3">Mannose-6-phosphate isomerase</fullName>
    </submittedName>
</protein>
<keyword evidence="2" id="KW-0862">Zinc</keyword>
<dbReference type="SUPFAM" id="SSF51182">
    <property type="entry name" value="RmlC-like cupins"/>
    <property type="match status" value="1"/>
</dbReference>
<sequence length="575" mass="65727">MTYELRPKIEAKDYQIAAQNDEIGNFIRQQLSQADPETQTVLVFEAYPGVDQDKLLALAKSLQPKLIINALDQTLPQSEVNAKLKTTLTDDRVLGLMTHANMADFFDSEKMNRVRDRIAHAEGLVIVYGVGASLVAGEWDHLAYFDLTRWEIQLRFRKGMNNWLAAPEPDILKQFKRGYFFEWRIADRRKEALSSMMDFVVDTTTNDHWTMITGDTFQHIQQLAVRRPFRLVPYFDASVWGGQWMKETFQLDPGKENYGWAFDGVPEENSVLFQLGNGEFEMPAINLVHNFPLQLLGERVTALFGPQFPIRFDYLDTMGGGNLSLQVHPKVEYIQQQFGMNYTQNESYYILQATSRSTIYLGVKNGTNKKELFDALKEAQTGQANFDDDKFINVFPVNKHDHYSIPAGTIHCGGPDTVVLEISATPYIFTFKLWDWGRIGLDGKPRPIHLDHGEPSADMRFDTDYVKDNLFSKNKVIQQTEQELIEETGLCDLEFIATYRYTFTDTIEVQDHDSVNMLNLVEGDAIELSSQTDAFPPVTIHYGETFIIPESCHHVQVTNLTPSKPVKLLQAFIKD</sequence>
<accession>A0A8E0IEL1</accession>
<evidence type="ECO:0000313" key="4">
    <source>
        <dbReference type="Proteomes" id="UP000014249"/>
    </source>
</evidence>
<comment type="caution">
    <text evidence="3">The sequence shown here is derived from an EMBL/GenBank/DDBJ whole genome shotgun (WGS) entry which is preliminary data.</text>
</comment>
<dbReference type="PANTHER" id="PTHR42742:SF3">
    <property type="entry name" value="FRUCTOKINASE"/>
    <property type="match status" value="1"/>
</dbReference>
<dbReference type="PANTHER" id="PTHR42742">
    <property type="entry name" value="TRANSCRIPTIONAL REPRESSOR MPRA"/>
    <property type="match status" value="1"/>
</dbReference>
<dbReference type="Gene3D" id="2.60.120.10">
    <property type="entry name" value="Jelly Rolls"/>
    <property type="match status" value="1"/>
</dbReference>
<organism evidence="3 4">
    <name type="scientific">Lacticaseibacillus paracasei subsp. paracasei CNCM I-4270</name>
    <dbReference type="NCBI Taxonomy" id="1256202"/>
    <lineage>
        <taxon>Bacteria</taxon>
        <taxon>Bacillati</taxon>
        <taxon>Bacillota</taxon>
        <taxon>Bacilli</taxon>
        <taxon>Lactobacillales</taxon>
        <taxon>Lactobacillaceae</taxon>
        <taxon>Lacticaseibacillus</taxon>
    </lineage>
</organism>
<keyword evidence="1" id="KW-0479">Metal-binding</keyword>
<proteinExistence type="predicted"/>
<dbReference type="Proteomes" id="UP000014249">
    <property type="component" value="Unassembled WGS sequence"/>
</dbReference>
<dbReference type="EMBL" id="ANJX01000438">
    <property type="protein sequence ID" value="EPC49832.1"/>
    <property type="molecule type" value="Genomic_DNA"/>
</dbReference>
<dbReference type="AlphaFoldDB" id="A0A8E0IEL1"/>
<dbReference type="InterPro" id="IPR011051">
    <property type="entry name" value="RmlC_Cupin_sf"/>
</dbReference>
<reference evidence="3 4" key="1">
    <citation type="journal article" date="2013" name="PLoS ONE">
        <title>Lactobacillus paracasei comparative genomics: towards species pan-genome definition and exploitation of diversity.</title>
        <authorList>
            <person name="Smokvina T."/>
            <person name="Wels M."/>
            <person name="Polka J."/>
            <person name="Chervaux C."/>
            <person name="Brisse S."/>
            <person name="Boekhorst J."/>
            <person name="van Hylckama Vlieg J.E."/>
            <person name="Siezen R.J."/>
        </authorList>
    </citation>
    <scope>NUCLEOTIDE SEQUENCE [LARGE SCALE GENOMIC DNA]</scope>
    <source>
        <strain evidence="3 4">CNCM I-4270</strain>
    </source>
</reference>
<gene>
    <name evidence="3" type="ORF">Lpp77_16352</name>
</gene>
<evidence type="ECO:0000313" key="3">
    <source>
        <dbReference type="EMBL" id="EPC49832.1"/>
    </source>
</evidence>